<dbReference type="InParanoid" id="A0A5F8GVY3"/>
<dbReference type="GO" id="GO:0005737">
    <property type="term" value="C:cytoplasm"/>
    <property type="evidence" value="ECO:0007669"/>
    <property type="project" value="UniProtKB-SubCell"/>
</dbReference>
<dbReference type="GeneTree" id="ENSGT00710000106874"/>
<keyword evidence="5" id="KW-1003">Cell membrane</keyword>
<keyword evidence="14" id="KW-1185">Reference proteome</keyword>
<reference evidence="13 14" key="1">
    <citation type="journal article" date="2007" name="Nature">
        <title>Genome of the marsupial Monodelphis domestica reveals innovation in non-coding sequences.</title>
        <authorList>
            <person name="Mikkelsen T.S."/>
            <person name="Wakefield M.J."/>
            <person name="Aken B."/>
            <person name="Amemiya C.T."/>
            <person name="Chang J.L."/>
            <person name="Duke S."/>
            <person name="Garber M."/>
            <person name="Gentles A.J."/>
            <person name="Goodstadt L."/>
            <person name="Heger A."/>
            <person name="Jurka J."/>
            <person name="Kamal M."/>
            <person name="Mauceli E."/>
            <person name="Searle S.M."/>
            <person name="Sharpe T."/>
            <person name="Baker M.L."/>
            <person name="Batzer M.A."/>
            <person name="Benos P.V."/>
            <person name="Belov K."/>
            <person name="Clamp M."/>
            <person name="Cook A."/>
            <person name="Cuff J."/>
            <person name="Das R."/>
            <person name="Davidow L."/>
            <person name="Deakin J.E."/>
            <person name="Fazzari M.J."/>
            <person name="Glass J.L."/>
            <person name="Grabherr M."/>
            <person name="Greally J.M."/>
            <person name="Gu W."/>
            <person name="Hore T.A."/>
            <person name="Huttley G.A."/>
            <person name="Kleber M."/>
            <person name="Jirtle R.L."/>
            <person name="Koina E."/>
            <person name="Lee J.T."/>
            <person name="Mahony S."/>
            <person name="Marra M.A."/>
            <person name="Miller R.D."/>
            <person name="Nicholls R.D."/>
            <person name="Oda M."/>
            <person name="Papenfuss A.T."/>
            <person name="Parra Z.E."/>
            <person name="Pollock D.D."/>
            <person name="Ray D.A."/>
            <person name="Schein J.E."/>
            <person name="Speed T.P."/>
            <person name="Thompson K."/>
            <person name="VandeBerg J.L."/>
            <person name="Wade C.M."/>
            <person name="Walker J.A."/>
            <person name="Waters P.D."/>
            <person name="Webber C."/>
            <person name="Weidman J.R."/>
            <person name="Xie X."/>
            <person name="Zody M.C."/>
            <person name="Baldwin J."/>
            <person name="Abdouelleil A."/>
            <person name="Abdulkadir J."/>
            <person name="Abebe A."/>
            <person name="Abera B."/>
            <person name="Abreu J."/>
            <person name="Acer S.C."/>
            <person name="Aftuck L."/>
            <person name="Alexander A."/>
            <person name="An P."/>
            <person name="Anderson E."/>
            <person name="Anderson S."/>
            <person name="Arachi H."/>
            <person name="Azer M."/>
            <person name="Bachantsang P."/>
            <person name="Barry A."/>
            <person name="Bayul T."/>
            <person name="Berlin A."/>
            <person name="Bessette D."/>
            <person name="Bloom T."/>
            <person name="Bloom T."/>
            <person name="Boguslavskiy L."/>
            <person name="Bonnet C."/>
            <person name="Boukhgalter B."/>
            <person name="Bourzgui I."/>
            <person name="Brown A."/>
            <person name="Cahill P."/>
            <person name="Channer S."/>
            <person name="Cheshatsang Y."/>
            <person name="Chuda L."/>
            <person name="Citroen M."/>
            <person name="Collymore A."/>
            <person name="Cooke P."/>
            <person name="Costello M."/>
            <person name="D'Aco K."/>
            <person name="Daza R."/>
            <person name="De Haan G."/>
            <person name="DeGray S."/>
            <person name="DeMaso C."/>
            <person name="Dhargay N."/>
            <person name="Dooley K."/>
            <person name="Dooley E."/>
            <person name="Doricent M."/>
            <person name="Dorje P."/>
            <person name="Dorjee K."/>
            <person name="Dupes A."/>
            <person name="Elong R."/>
            <person name="Falk J."/>
            <person name="Farina A."/>
            <person name="Faro S."/>
            <person name="Ferguson D."/>
            <person name="Fisher S."/>
            <person name="Foley C.D."/>
            <person name="Franke A."/>
            <person name="Friedrich D."/>
            <person name="Gadbois L."/>
            <person name="Gearin G."/>
            <person name="Gearin C.R."/>
            <person name="Giannoukos G."/>
            <person name="Goode T."/>
            <person name="Graham J."/>
            <person name="Grandbois E."/>
            <person name="Grewal S."/>
            <person name="Gyaltsen K."/>
            <person name="Hafez N."/>
            <person name="Hagos B."/>
            <person name="Hall J."/>
            <person name="Henson C."/>
            <person name="Hollinger A."/>
            <person name="Honan T."/>
            <person name="Huard M.D."/>
            <person name="Hughes L."/>
            <person name="Hurhula B."/>
            <person name="Husby M.E."/>
            <person name="Kamat A."/>
            <person name="Kanga B."/>
            <person name="Kashin S."/>
            <person name="Khazanovich D."/>
            <person name="Kisner P."/>
            <person name="Lance K."/>
            <person name="Lara M."/>
            <person name="Lee W."/>
            <person name="Lennon N."/>
            <person name="Letendre F."/>
            <person name="LeVine R."/>
            <person name="Lipovsky A."/>
            <person name="Liu X."/>
            <person name="Liu J."/>
            <person name="Liu S."/>
            <person name="Lokyitsang T."/>
            <person name="Lokyitsang Y."/>
            <person name="Lubonja R."/>
            <person name="Lui A."/>
            <person name="MacDonald P."/>
            <person name="Magnisalis V."/>
            <person name="Maru K."/>
            <person name="Matthews C."/>
            <person name="McCusker W."/>
            <person name="McDonough S."/>
            <person name="Mehta T."/>
            <person name="Meldrim J."/>
            <person name="Meneus L."/>
            <person name="Mihai O."/>
            <person name="Mihalev A."/>
            <person name="Mihova T."/>
            <person name="Mittelman R."/>
            <person name="Mlenga V."/>
            <person name="Montmayeur A."/>
            <person name="Mulrain L."/>
            <person name="Navidi A."/>
            <person name="Naylor J."/>
            <person name="Negash T."/>
            <person name="Nguyen T."/>
            <person name="Nguyen N."/>
            <person name="Nicol R."/>
            <person name="Norbu C."/>
            <person name="Norbu N."/>
            <person name="Novod N."/>
            <person name="O'Neill B."/>
            <person name="Osman S."/>
            <person name="Markiewicz E."/>
            <person name="Oyono O.L."/>
            <person name="Patti C."/>
            <person name="Phunkhang P."/>
            <person name="Pierre F."/>
            <person name="Priest M."/>
            <person name="Raghuraman S."/>
            <person name="Rege F."/>
            <person name="Reyes R."/>
            <person name="Rise C."/>
            <person name="Rogov P."/>
            <person name="Ross K."/>
            <person name="Ryan E."/>
            <person name="Settipalli S."/>
            <person name="Shea T."/>
            <person name="Sherpa N."/>
            <person name="Shi L."/>
            <person name="Shih D."/>
            <person name="Sparrow T."/>
            <person name="Spaulding J."/>
            <person name="Stalker J."/>
            <person name="Stange-Thomann N."/>
            <person name="Stavropoulos S."/>
            <person name="Stone C."/>
            <person name="Strader C."/>
            <person name="Tesfaye S."/>
            <person name="Thomson T."/>
            <person name="Thoulutsang Y."/>
            <person name="Thoulutsang D."/>
            <person name="Topham K."/>
            <person name="Topping I."/>
            <person name="Tsamla T."/>
            <person name="Vassiliev H."/>
            <person name="Vo A."/>
            <person name="Wangchuk T."/>
            <person name="Wangdi T."/>
            <person name="Weiand M."/>
            <person name="Wilkinson J."/>
            <person name="Wilson A."/>
            <person name="Yadav S."/>
            <person name="Young G."/>
            <person name="Yu Q."/>
            <person name="Zembek L."/>
            <person name="Zhong D."/>
            <person name="Zimmer A."/>
            <person name="Zwirko Z."/>
            <person name="Jaffe D.B."/>
            <person name="Alvarez P."/>
            <person name="Brockman W."/>
            <person name="Butler J."/>
            <person name="Chin C."/>
            <person name="Gnerre S."/>
            <person name="MacCallum I."/>
            <person name="Graves J.A."/>
            <person name="Ponting C.P."/>
            <person name="Breen M."/>
            <person name="Samollow P.B."/>
            <person name="Lander E.S."/>
            <person name="Lindblad-Toh K."/>
        </authorList>
    </citation>
    <scope>NUCLEOTIDE SEQUENCE [LARGE SCALE GENOMIC DNA]</scope>
</reference>
<evidence type="ECO:0000256" key="1">
    <source>
        <dbReference type="ARBA" id="ARBA00004123"/>
    </source>
</evidence>
<dbReference type="GO" id="GO:0016324">
    <property type="term" value="C:apical plasma membrane"/>
    <property type="evidence" value="ECO:0007669"/>
    <property type="project" value="UniProtKB-SubCell"/>
</dbReference>
<evidence type="ECO:0000256" key="9">
    <source>
        <dbReference type="ARBA" id="ARBA00023139"/>
    </source>
</evidence>
<keyword evidence="9" id="KW-0564">Palmitate</keyword>
<dbReference type="Gene3D" id="6.10.140.600">
    <property type="match status" value="1"/>
</dbReference>
<protein>
    <recommendedName>
        <fullName evidence="4">Mucin-1</fullName>
    </recommendedName>
</protein>
<dbReference type="PANTHER" id="PTHR10006">
    <property type="entry name" value="MUCIN-1-RELATED"/>
    <property type="match status" value="1"/>
</dbReference>
<dbReference type="PANTHER" id="PTHR10006:SF19">
    <property type="entry name" value="MUCIN-1"/>
    <property type="match status" value="1"/>
</dbReference>
<name>A0A5F8GVY3_MONDO</name>
<dbReference type="GO" id="GO:0005634">
    <property type="term" value="C:nucleus"/>
    <property type="evidence" value="ECO:0007669"/>
    <property type="project" value="UniProtKB-SubCell"/>
</dbReference>
<evidence type="ECO:0000256" key="5">
    <source>
        <dbReference type="ARBA" id="ARBA00022475"/>
    </source>
</evidence>
<reference evidence="13" key="2">
    <citation type="submission" date="2025-08" db="UniProtKB">
        <authorList>
            <consortium name="Ensembl"/>
        </authorList>
    </citation>
    <scope>IDENTIFICATION</scope>
</reference>
<dbReference type="AlphaFoldDB" id="A0A5F8GVY3"/>
<proteinExistence type="predicted"/>
<dbReference type="Ensembl" id="ENSMODT00000063421.1">
    <property type="protein sequence ID" value="ENSMODP00000051682.1"/>
    <property type="gene ID" value="ENSMODG00000017095.4"/>
</dbReference>
<evidence type="ECO:0000256" key="4">
    <source>
        <dbReference type="ARBA" id="ARBA00014269"/>
    </source>
</evidence>
<keyword evidence="11" id="KW-0449">Lipoprotein</keyword>
<reference evidence="13" key="3">
    <citation type="submission" date="2025-09" db="UniProtKB">
        <authorList>
            <consortium name="Ensembl"/>
        </authorList>
    </citation>
    <scope>IDENTIFICATION</scope>
</reference>
<evidence type="ECO:0000256" key="3">
    <source>
        <dbReference type="ARBA" id="ARBA00004496"/>
    </source>
</evidence>
<evidence type="ECO:0000256" key="10">
    <source>
        <dbReference type="ARBA" id="ARBA00023242"/>
    </source>
</evidence>
<dbReference type="SMART" id="SM00200">
    <property type="entry name" value="SEA"/>
    <property type="match status" value="1"/>
</dbReference>
<dbReference type="SUPFAM" id="SSF82671">
    <property type="entry name" value="SEA domain"/>
    <property type="match status" value="1"/>
</dbReference>
<evidence type="ECO:0000256" key="7">
    <source>
        <dbReference type="ARBA" id="ARBA00022553"/>
    </source>
</evidence>
<evidence type="ECO:0000256" key="6">
    <source>
        <dbReference type="ARBA" id="ARBA00022490"/>
    </source>
</evidence>
<dbReference type="Proteomes" id="UP000002280">
    <property type="component" value="Chromosome 2"/>
</dbReference>
<dbReference type="InterPro" id="IPR036364">
    <property type="entry name" value="SEA_dom_sf"/>
</dbReference>
<dbReference type="Pfam" id="PF01390">
    <property type="entry name" value="SEA"/>
    <property type="match status" value="1"/>
</dbReference>
<dbReference type="Bgee" id="ENSMODG00000017095">
    <property type="expression patterns" value="Expressed in placenta and 16 other cell types or tissues"/>
</dbReference>
<keyword evidence="6" id="KW-0963">Cytoplasm</keyword>
<evidence type="ECO:0000256" key="2">
    <source>
        <dbReference type="ARBA" id="ARBA00004247"/>
    </source>
</evidence>
<evidence type="ECO:0000256" key="8">
    <source>
        <dbReference type="ARBA" id="ARBA00022813"/>
    </source>
</evidence>
<dbReference type="InterPro" id="IPR000082">
    <property type="entry name" value="SEA_dom"/>
</dbReference>
<sequence length="290" mass="31691">MANYEKTSGNRNKNNMNLSIRTPTVAITAPKHHPATTGNPKSISSTIHQIATSGPNNNHSSISQSITISQSTSHHPAVVIAENSMFFLSFRILSKNFNSSLENPSSLYYQELKNSLSDLVGANLLVPRMGSVVTDCILVFQEGSITASEVQNLFAENLKKGYIYNLNISSSDIIVRDWNSKTSSTGSSVPGYGIALLVIVCILASSSPDILGLCQFRRKHCGQLDIFPSQDSYHPMNEYPLYHTHGRYVPPGNTKRSPYEEVSRGKERFAVGGCTIGKVQSGDGWHLSLP</sequence>
<keyword evidence="7" id="KW-0597">Phosphoprotein</keyword>
<keyword evidence="5" id="KW-0472">Membrane</keyword>
<evidence type="ECO:0000313" key="13">
    <source>
        <dbReference type="Ensembl" id="ENSMODP00000051682.1"/>
    </source>
</evidence>
<evidence type="ECO:0000256" key="11">
    <source>
        <dbReference type="ARBA" id="ARBA00023288"/>
    </source>
</evidence>
<evidence type="ECO:0000259" key="12">
    <source>
        <dbReference type="SMART" id="SM00200"/>
    </source>
</evidence>
<evidence type="ECO:0000313" key="14">
    <source>
        <dbReference type="Proteomes" id="UP000002280"/>
    </source>
</evidence>
<accession>A0A5F8GVY3</accession>
<dbReference type="STRING" id="13616.ENSMODP00000051682"/>
<comment type="subcellular location">
    <subcellularLocation>
        <location evidence="2">Apical cell membrane</location>
        <topology evidence="2">Single-pass type I membrane protein</topology>
    </subcellularLocation>
    <subcellularLocation>
        <location evidence="3">Cytoplasm</location>
    </subcellularLocation>
    <subcellularLocation>
        <location evidence="1">Nucleus</location>
    </subcellularLocation>
</comment>
<feature type="domain" description="SEA" evidence="12">
    <location>
        <begin position="77"/>
        <end position="186"/>
    </location>
</feature>
<organism evidence="13 14">
    <name type="scientific">Monodelphis domestica</name>
    <name type="common">Gray short-tailed opossum</name>
    <dbReference type="NCBI Taxonomy" id="13616"/>
    <lineage>
        <taxon>Eukaryota</taxon>
        <taxon>Metazoa</taxon>
        <taxon>Chordata</taxon>
        <taxon>Craniata</taxon>
        <taxon>Vertebrata</taxon>
        <taxon>Euteleostomi</taxon>
        <taxon>Mammalia</taxon>
        <taxon>Metatheria</taxon>
        <taxon>Didelphimorphia</taxon>
        <taxon>Didelphidae</taxon>
        <taxon>Monodelphis</taxon>
    </lineage>
</organism>
<keyword evidence="8" id="KW-0068">Autocatalytic cleavage</keyword>
<keyword evidence="10" id="KW-0539">Nucleus</keyword>